<dbReference type="Proteomes" id="UP000479710">
    <property type="component" value="Unassembled WGS sequence"/>
</dbReference>
<proteinExistence type="predicted"/>
<accession>A0A6G1EUY2</accession>
<dbReference type="AlphaFoldDB" id="A0A6G1EUY2"/>
<protein>
    <submittedName>
        <fullName evidence="1">Uncharacterized protein</fullName>
    </submittedName>
</protein>
<dbReference type="EMBL" id="SPHZ02000002">
    <property type="protein sequence ID" value="KAF0928458.1"/>
    <property type="molecule type" value="Genomic_DNA"/>
</dbReference>
<organism evidence="1 2">
    <name type="scientific">Oryza meyeriana var. granulata</name>
    <dbReference type="NCBI Taxonomy" id="110450"/>
    <lineage>
        <taxon>Eukaryota</taxon>
        <taxon>Viridiplantae</taxon>
        <taxon>Streptophyta</taxon>
        <taxon>Embryophyta</taxon>
        <taxon>Tracheophyta</taxon>
        <taxon>Spermatophyta</taxon>
        <taxon>Magnoliopsida</taxon>
        <taxon>Liliopsida</taxon>
        <taxon>Poales</taxon>
        <taxon>Poaceae</taxon>
        <taxon>BOP clade</taxon>
        <taxon>Oryzoideae</taxon>
        <taxon>Oryzeae</taxon>
        <taxon>Oryzinae</taxon>
        <taxon>Oryza</taxon>
        <taxon>Oryza meyeriana</taxon>
    </lineage>
</organism>
<keyword evidence="2" id="KW-1185">Reference proteome</keyword>
<comment type="caution">
    <text evidence="1">The sequence shown here is derived from an EMBL/GenBank/DDBJ whole genome shotgun (WGS) entry which is preliminary data.</text>
</comment>
<reference evidence="1 2" key="1">
    <citation type="submission" date="2019-11" db="EMBL/GenBank/DDBJ databases">
        <title>Whole genome sequence of Oryza granulata.</title>
        <authorList>
            <person name="Li W."/>
        </authorList>
    </citation>
    <scope>NUCLEOTIDE SEQUENCE [LARGE SCALE GENOMIC DNA]</scope>
    <source>
        <strain evidence="2">cv. Menghai</strain>
        <tissue evidence="1">Leaf</tissue>
    </source>
</reference>
<evidence type="ECO:0000313" key="2">
    <source>
        <dbReference type="Proteomes" id="UP000479710"/>
    </source>
</evidence>
<evidence type="ECO:0000313" key="1">
    <source>
        <dbReference type="EMBL" id="KAF0928458.1"/>
    </source>
</evidence>
<sequence length="80" mass="8463">MALGQVGAATTEVGGIRGSKCMGLCDVMRWGEGSHRREREDIGLGMAREERLVGQLAMVASRADRWGSVRCGNGRAVATG</sequence>
<name>A0A6G1EUY2_9ORYZ</name>
<gene>
    <name evidence="1" type="ORF">E2562_004105</name>
</gene>